<keyword evidence="3 5" id="KW-0732">Signal</keyword>
<dbReference type="SUPFAM" id="SSF89392">
    <property type="entry name" value="Prokaryotic lipoproteins and lipoprotein localization factors"/>
    <property type="match status" value="1"/>
</dbReference>
<dbReference type="Pfam" id="PF19574">
    <property type="entry name" value="LolA_3"/>
    <property type="match status" value="1"/>
</dbReference>
<comment type="caution">
    <text evidence="6">The sequence shown here is derived from an EMBL/GenBank/DDBJ whole genome shotgun (WGS) entry which is preliminary data.</text>
</comment>
<dbReference type="RefSeq" id="WP_306848203.1">
    <property type="nucleotide sequence ID" value="NZ_JAUSSK010000002.1"/>
</dbReference>
<keyword evidence="4" id="KW-0653">Protein transport</keyword>
<accession>A0ABT9SVK3</accession>
<evidence type="ECO:0000313" key="7">
    <source>
        <dbReference type="Proteomes" id="UP001237737"/>
    </source>
</evidence>
<keyword evidence="7" id="KW-1185">Reference proteome</keyword>
<evidence type="ECO:0000256" key="1">
    <source>
        <dbReference type="ARBA" id="ARBA00011245"/>
    </source>
</evidence>
<feature type="chain" id="PRO_5045802884" description="Outer membrane lipoprotein carrier protein LolA" evidence="5">
    <location>
        <begin position="22"/>
        <end position="214"/>
    </location>
</feature>
<sequence>MTSGKKLALLTSLLLPLTCLATPTPDTDAAKALVASLHRPAPARTSFAEARFMRVLDKPLVVSGELAWLGGDRLERRVDTPMRETSTIADGEVTQEREGKKPRSFSLNRAPQLKVLLDSFVALLAGDPSRLGESFEIALGRDADRWQLTLTPRDPRIAKQIASIHVYGSGNVPRCMRMDESDGDTSIDLLGELATAMPAEPTREGLIAQCGGAM</sequence>
<evidence type="ECO:0008006" key="8">
    <source>
        <dbReference type="Google" id="ProtNLM"/>
    </source>
</evidence>
<keyword evidence="2" id="KW-0813">Transport</keyword>
<feature type="signal peptide" evidence="5">
    <location>
        <begin position="1"/>
        <end position="21"/>
    </location>
</feature>
<gene>
    <name evidence="6" type="ORF">J2T07_001205</name>
</gene>
<dbReference type="EMBL" id="JAUSSK010000002">
    <property type="protein sequence ID" value="MDQ0009028.1"/>
    <property type="molecule type" value="Genomic_DNA"/>
</dbReference>
<evidence type="ECO:0000256" key="3">
    <source>
        <dbReference type="ARBA" id="ARBA00022729"/>
    </source>
</evidence>
<reference evidence="6 7" key="1">
    <citation type="submission" date="2023-07" db="EMBL/GenBank/DDBJ databases">
        <title>Sorghum-associated microbial communities from plants grown in Nebraska, USA.</title>
        <authorList>
            <person name="Schachtman D."/>
        </authorList>
    </citation>
    <scope>NUCLEOTIDE SEQUENCE [LARGE SCALE GENOMIC DNA]</scope>
    <source>
        <strain evidence="6 7">CC60</strain>
    </source>
</reference>
<proteinExistence type="predicted"/>
<comment type="subunit">
    <text evidence="1">Monomer.</text>
</comment>
<dbReference type="CDD" id="cd16325">
    <property type="entry name" value="LolA"/>
    <property type="match status" value="1"/>
</dbReference>
<evidence type="ECO:0000256" key="4">
    <source>
        <dbReference type="ARBA" id="ARBA00022927"/>
    </source>
</evidence>
<name>A0ABT9SVK3_9GAMM</name>
<evidence type="ECO:0000256" key="2">
    <source>
        <dbReference type="ARBA" id="ARBA00022448"/>
    </source>
</evidence>
<dbReference type="InterPro" id="IPR029046">
    <property type="entry name" value="LolA/LolB/LppX"/>
</dbReference>
<dbReference type="Proteomes" id="UP001237737">
    <property type="component" value="Unassembled WGS sequence"/>
</dbReference>
<evidence type="ECO:0000256" key="5">
    <source>
        <dbReference type="SAM" id="SignalP"/>
    </source>
</evidence>
<dbReference type="Gene3D" id="2.50.20.10">
    <property type="entry name" value="Lipoprotein localisation LolA/LolB/LppX"/>
    <property type="match status" value="1"/>
</dbReference>
<evidence type="ECO:0000313" key="6">
    <source>
        <dbReference type="EMBL" id="MDQ0009028.1"/>
    </source>
</evidence>
<organism evidence="6 7">
    <name type="scientific">Luteibacter jiangsuensis</name>
    <dbReference type="NCBI Taxonomy" id="637577"/>
    <lineage>
        <taxon>Bacteria</taxon>
        <taxon>Pseudomonadati</taxon>
        <taxon>Pseudomonadota</taxon>
        <taxon>Gammaproteobacteria</taxon>
        <taxon>Lysobacterales</taxon>
        <taxon>Rhodanobacteraceae</taxon>
        <taxon>Luteibacter</taxon>
    </lineage>
</organism>
<dbReference type="InterPro" id="IPR004564">
    <property type="entry name" value="OM_lipoprot_carrier_LolA-like"/>
</dbReference>
<protein>
    <recommendedName>
        <fullName evidence="8">Outer membrane lipoprotein carrier protein LolA</fullName>
    </recommendedName>
</protein>